<dbReference type="InterPro" id="IPR013783">
    <property type="entry name" value="Ig-like_fold"/>
</dbReference>
<name>A0A8J2QRB0_9NEOP</name>
<accession>A0A8J2QRB0</accession>
<proteinExistence type="predicted"/>
<dbReference type="EMBL" id="CAKASE010000050">
    <property type="protein sequence ID" value="CAG9564388.1"/>
    <property type="molecule type" value="Genomic_DNA"/>
</dbReference>
<keyword evidence="2" id="KW-1185">Reference proteome</keyword>
<sequence>MEAAAGEERRVTVTAGAPLTVECRLRPEQRAEWRRDGAAPPPDLRAAPEAAAGAGLAARLQAPAARAHHAGLYTCSRERDHRVRVVVLPGTGRACAVSPPARPLCSVVVVCEEPPL</sequence>
<evidence type="ECO:0000313" key="2">
    <source>
        <dbReference type="Proteomes" id="UP000789524"/>
    </source>
</evidence>
<dbReference type="AlphaFoldDB" id="A0A8J2QRB0"/>
<evidence type="ECO:0000313" key="1">
    <source>
        <dbReference type="EMBL" id="CAG9564388.1"/>
    </source>
</evidence>
<dbReference type="Proteomes" id="UP000789524">
    <property type="component" value="Unassembled WGS sequence"/>
</dbReference>
<gene>
    <name evidence="1" type="ORF">DCHRY22_LOCUS5391</name>
</gene>
<dbReference type="InterPro" id="IPR036179">
    <property type="entry name" value="Ig-like_dom_sf"/>
</dbReference>
<protein>
    <submittedName>
        <fullName evidence="1">(African queen) hypothetical protein</fullName>
    </submittedName>
</protein>
<reference evidence="1" key="1">
    <citation type="submission" date="2021-09" db="EMBL/GenBank/DDBJ databases">
        <authorList>
            <person name="Martin H S."/>
        </authorList>
    </citation>
    <scope>NUCLEOTIDE SEQUENCE</scope>
</reference>
<organism evidence="1 2">
    <name type="scientific">Danaus chrysippus</name>
    <name type="common">African queen</name>
    <dbReference type="NCBI Taxonomy" id="151541"/>
    <lineage>
        <taxon>Eukaryota</taxon>
        <taxon>Metazoa</taxon>
        <taxon>Ecdysozoa</taxon>
        <taxon>Arthropoda</taxon>
        <taxon>Hexapoda</taxon>
        <taxon>Insecta</taxon>
        <taxon>Pterygota</taxon>
        <taxon>Neoptera</taxon>
        <taxon>Endopterygota</taxon>
        <taxon>Lepidoptera</taxon>
        <taxon>Glossata</taxon>
        <taxon>Ditrysia</taxon>
        <taxon>Papilionoidea</taxon>
        <taxon>Nymphalidae</taxon>
        <taxon>Danainae</taxon>
        <taxon>Danaini</taxon>
        <taxon>Danaina</taxon>
        <taxon>Danaus</taxon>
        <taxon>Anosia</taxon>
    </lineage>
</organism>
<dbReference type="Gene3D" id="2.60.40.10">
    <property type="entry name" value="Immunoglobulins"/>
    <property type="match status" value="1"/>
</dbReference>
<dbReference type="SUPFAM" id="SSF48726">
    <property type="entry name" value="Immunoglobulin"/>
    <property type="match status" value="1"/>
</dbReference>
<comment type="caution">
    <text evidence="1">The sequence shown here is derived from an EMBL/GenBank/DDBJ whole genome shotgun (WGS) entry which is preliminary data.</text>
</comment>
<dbReference type="OrthoDB" id="5970915at2759"/>